<keyword evidence="6 9" id="KW-0472">Membrane</keyword>
<dbReference type="AlphaFoldDB" id="D7FWD7"/>
<feature type="transmembrane region" description="Helical" evidence="9">
    <location>
        <begin position="413"/>
        <end position="439"/>
    </location>
</feature>
<dbReference type="InterPro" id="IPR011050">
    <property type="entry name" value="Pectin_lyase_fold/virulence"/>
</dbReference>
<dbReference type="Proteomes" id="UP000002630">
    <property type="component" value="Linkage Group LG14"/>
</dbReference>
<evidence type="ECO:0000256" key="5">
    <source>
        <dbReference type="ARBA" id="ARBA00022729"/>
    </source>
</evidence>
<proteinExistence type="predicted"/>
<evidence type="ECO:0000256" key="6">
    <source>
        <dbReference type="ARBA" id="ARBA00023136"/>
    </source>
</evidence>
<comment type="subcellular location">
    <subcellularLocation>
        <location evidence="1">Cell envelope</location>
    </subcellularLocation>
    <subcellularLocation>
        <location evidence="2">Cell outer membrane</location>
    </subcellularLocation>
    <subcellularLocation>
        <location evidence="3">Secreted</location>
    </subcellularLocation>
</comment>
<dbReference type="EMBL" id="FN649739">
    <property type="protein sequence ID" value="CBJ32025.1"/>
    <property type="molecule type" value="Genomic_DNA"/>
</dbReference>
<name>D7FWD7_ECTSI</name>
<evidence type="ECO:0000256" key="7">
    <source>
        <dbReference type="ARBA" id="ARBA00023237"/>
    </source>
</evidence>
<feature type="transmembrane region" description="Helical" evidence="9">
    <location>
        <begin position="683"/>
        <end position="709"/>
    </location>
</feature>
<keyword evidence="7" id="KW-0998">Cell outer membrane</keyword>
<dbReference type="PANTHER" id="PTHR11319">
    <property type="entry name" value="G PROTEIN-COUPLED RECEPTOR-RELATED"/>
    <property type="match status" value="1"/>
</dbReference>
<dbReference type="SUPFAM" id="SSF51126">
    <property type="entry name" value="Pectin lyase-like"/>
    <property type="match status" value="1"/>
</dbReference>
<feature type="transmembrane region" description="Helical" evidence="9">
    <location>
        <begin position="460"/>
        <end position="481"/>
    </location>
</feature>
<dbReference type="InterPro" id="IPR003368">
    <property type="entry name" value="POMP_repeat"/>
</dbReference>
<feature type="transmembrane region" description="Helical" evidence="9">
    <location>
        <begin position="528"/>
        <end position="548"/>
    </location>
</feature>
<evidence type="ECO:0000256" key="1">
    <source>
        <dbReference type="ARBA" id="ARBA00004196"/>
    </source>
</evidence>
<reference evidence="10 11" key="1">
    <citation type="journal article" date="2010" name="Nature">
        <title>The Ectocarpus genome and the independent evolution of multicellularity in brown algae.</title>
        <authorList>
            <person name="Cock J.M."/>
            <person name="Sterck L."/>
            <person name="Rouze P."/>
            <person name="Scornet D."/>
            <person name="Allen A.E."/>
            <person name="Amoutzias G."/>
            <person name="Anthouard V."/>
            <person name="Artiguenave F."/>
            <person name="Aury J.M."/>
            <person name="Badger J.H."/>
            <person name="Beszteri B."/>
            <person name="Billiau K."/>
            <person name="Bonnet E."/>
            <person name="Bothwell J.H."/>
            <person name="Bowler C."/>
            <person name="Boyen C."/>
            <person name="Brownlee C."/>
            <person name="Carrano C.J."/>
            <person name="Charrier B."/>
            <person name="Cho G.Y."/>
            <person name="Coelho S.M."/>
            <person name="Collen J."/>
            <person name="Corre E."/>
            <person name="Da Silva C."/>
            <person name="Delage L."/>
            <person name="Delaroque N."/>
            <person name="Dittami S.M."/>
            <person name="Doulbeau S."/>
            <person name="Elias M."/>
            <person name="Farnham G."/>
            <person name="Gachon C.M."/>
            <person name="Gschloessl B."/>
            <person name="Heesch S."/>
            <person name="Jabbari K."/>
            <person name="Jubin C."/>
            <person name="Kawai H."/>
            <person name="Kimura K."/>
            <person name="Kloareg B."/>
            <person name="Kupper F.C."/>
            <person name="Lang D."/>
            <person name="Le Bail A."/>
            <person name="Leblanc C."/>
            <person name="Lerouge P."/>
            <person name="Lohr M."/>
            <person name="Lopez P.J."/>
            <person name="Martens C."/>
            <person name="Maumus F."/>
            <person name="Michel G."/>
            <person name="Miranda-Saavedra D."/>
            <person name="Morales J."/>
            <person name="Moreau H."/>
            <person name="Motomura T."/>
            <person name="Nagasato C."/>
            <person name="Napoli C.A."/>
            <person name="Nelson D.R."/>
            <person name="Nyvall-Collen P."/>
            <person name="Peters A.F."/>
            <person name="Pommier C."/>
            <person name="Potin P."/>
            <person name="Poulain J."/>
            <person name="Quesneville H."/>
            <person name="Read B."/>
            <person name="Rensing S.A."/>
            <person name="Ritter A."/>
            <person name="Rousvoal S."/>
            <person name="Samanta M."/>
            <person name="Samson G."/>
            <person name="Schroeder D.C."/>
            <person name="Segurens B."/>
            <person name="Strittmatter M."/>
            <person name="Tonon T."/>
            <person name="Tregear J.W."/>
            <person name="Valentin K."/>
            <person name="von Dassow P."/>
            <person name="Yamagishi T."/>
            <person name="Van de Peer Y."/>
            <person name="Wincker P."/>
        </authorList>
    </citation>
    <scope>NUCLEOTIDE SEQUENCE [LARGE SCALE GENOMIC DNA]</scope>
    <source>
        <strain evidence="11">Ec32 / CCAP1310/4</strain>
    </source>
</reference>
<dbReference type="GO" id="GO:0005576">
    <property type="term" value="C:extracellular region"/>
    <property type="evidence" value="ECO:0007669"/>
    <property type="project" value="UniProtKB-SubCell"/>
</dbReference>
<keyword evidence="5" id="KW-0732">Signal</keyword>
<evidence type="ECO:0000313" key="10">
    <source>
        <dbReference type="EMBL" id="CBJ32025.1"/>
    </source>
</evidence>
<dbReference type="Pfam" id="PF02415">
    <property type="entry name" value="Chlam_PMP"/>
    <property type="match status" value="1"/>
</dbReference>
<dbReference type="InParanoid" id="D7FWD7"/>
<dbReference type="PANTHER" id="PTHR11319:SF35">
    <property type="entry name" value="OUTER MEMBRANE PROTEIN PMPC-RELATED"/>
    <property type="match status" value="1"/>
</dbReference>
<dbReference type="OrthoDB" id="5950997at2759"/>
<sequence>MSILHRFAPVLIREGAIRGSFSNFTVDDAVRFTNNTSVKNGGAINSWFSEFTFRGDPVFDNNAAAGDGGGISAYQTNLTILDGLAFVNNSAGGYGGAFDASVCVIIIDGDATFHGNLAEDGGAIFLYQAVAHLRGGSFSENSAIQSGGAMSISQPTEVTLYGVLFVSNTADIGGAIALTSTGEEPTQFEACTFVSNSAVDGGALYMSTNEGMEVVRNCTFYGNHAEISGGTIFHTGYLGMIETVFASNEAGQDGTAVFSIGVVQQALNVTFASNTLNCPLGEYAYDKEAEDDSCRFELACARCSADCDAIPSSVTMADSTIPVCLELMEGTKASSSGTTVATLDLQEGYYRTSAESQVVVECYLTGACAGGTDPENYCADGYEGPYCSVCADGYAPGTAYQCHECSGTSMGSAVGLAAAVVAVVLLVVAVVATDLVRVVDGDRSIKDARTLKGRLSRFQAFVVNAFPLTTVKIVVVAWQIITQFGAIAGFVYPEEYQDFLNVLTPVNLDIGFILSYSCFVTTDFFDRLLIATIGPVVVLALLALTFVVGRKRNINSEAAVRALDLRHAKDLQKADRDRLPNLQPLGDLWEAYKPSRYYYEIIEYVRRIMLTGVAVFVLPGSSAQIAVVLLLAVVFLFISESLSPFAKKIDMALYRWGNGVILASMYVALLLKVNVSEEGSETLSAFVVVLILANVFMVITVVVQSFLLVREWRSSTVSEREPVDPRSKSSGWLEDAEEGGEEAGTGGEWEGGCFQSILSSKQDAAGQNVSASNGVPSALLL</sequence>
<evidence type="ECO:0000256" key="4">
    <source>
        <dbReference type="ARBA" id="ARBA00022525"/>
    </source>
</evidence>
<evidence type="ECO:0000256" key="3">
    <source>
        <dbReference type="ARBA" id="ARBA00004613"/>
    </source>
</evidence>
<evidence type="ECO:0000256" key="9">
    <source>
        <dbReference type="SAM" id="Phobius"/>
    </source>
</evidence>
<evidence type="ECO:0000256" key="2">
    <source>
        <dbReference type="ARBA" id="ARBA00004442"/>
    </source>
</evidence>
<evidence type="ECO:0000313" key="11">
    <source>
        <dbReference type="Proteomes" id="UP000002630"/>
    </source>
</evidence>
<accession>D7FWD7</accession>
<feature type="transmembrane region" description="Helical" evidence="9">
    <location>
        <begin position="613"/>
        <end position="639"/>
    </location>
</feature>
<feature type="region of interest" description="Disordered" evidence="8">
    <location>
        <begin position="719"/>
        <end position="752"/>
    </location>
</feature>
<keyword evidence="9" id="KW-1133">Transmembrane helix</keyword>
<dbReference type="NCBIfam" id="TIGR01376">
    <property type="entry name" value="POMP_repeat"/>
    <property type="match status" value="1"/>
</dbReference>
<protein>
    <submittedName>
        <fullName evidence="10">Polymorphic outer membrane protein</fullName>
    </submittedName>
</protein>
<gene>
    <name evidence="10" type="ORF">Esi_0303_0004</name>
</gene>
<keyword evidence="9" id="KW-0812">Transmembrane</keyword>
<keyword evidence="4" id="KW-0964">Secreted</keyword>
<feature type="transmembrane region" description="Helical" evidence="9">
    <location>
        <begin position="651"/>
        <end position="671"/>
    </location>
</feature>
<dbReference type="EMBL" id="FN648491">
    <property type="protein sequence ID" value="CBJ32025.1"/>
    <property type="molecule type" value="Genomic_DNA"/>
</dbReference>
<evidence type="ECO:0000256" key="8">
    <source>
        <dbReference type="SAM" id="MobiDB-lite"/>
    </source>
</evidence>
<keyword evidence="11" id="KW-1185">Reference proteome</keyword>
<organism evidence="10 11">
    <name type="scientific">Ectocarpus siliculosus</name>
    <name type="common">Brown alga</name>
    <name type="synonym">Conferva siliculosa</name>
    <dbReference type="NCBI Taxonomy" id="2880"/>
    <lineage>
        <taxon>Eukaryota</taxon>
        <taxon>Sar</taxon>
        <taxon>Stramenopiles</taxon>
        <taxon>Ochrophyta</taxon>
        <taxon>PX clade</taxon>
        <taxon>Phaeophyceae</taxon>
        <taxon>Ectocarpales</taxon>
        <taxon>Ectocarpaceae</taxon>
        <taxon>Ectocarpus</taxon>
    </lineage>
</organism>